<evidence type="ECO:0000313" key="2">
    <source>
        <dbReference type="EMBL" id="MDH7637447.1"/>
    </source>
</evidence>
<reference evidence="2" key="1">
    <citation type="submission" date="2023-04" db="EMBL/GenBank/DDBJ databases">
        <title>Sphingomonas sp. MAHUQ-71 isolated from rice field.</title>
        <authorList>
            <person name="Huq M.A."/>
        </authorList>
    </citation>
    <scope>NUCLEOTIDE SEQUENCE</scope>
    <source>
        <strain evidence="2">MAHUQ-71</strain>
    </source>
</reference>
<dbReference type="Pfam" id="PF06283">
    <property type="entry name" value="ThuA"/>
    <property type="match status" value="1"/>
</dbReference>
<dbReference type="RefSeq" id="WP_281042799.1">
    <property type="nucleotide sequence ID" value="NZ_JARYGZ010000001.1"/>
</dbReference>
<name>A0ABT6MWR9_9SPHN</name>
<feature type="domain" description="ThuA-like" evidence="1">
    <location>
        <begin position="36"/>
        <end position="263"/>
    </location>
</feature>
<gene>
    <name evidence="2" type="ORF">QGN17_01765</name>
</gene>
<accession>A0ABT6MWR9</accession>
<keyword evidence="3" id="KW-1185">Reference proteome</keyword>
<dbReference type="EMBL" id="JARYGZ010000001">
    <property type="protein sequence ID" value="MDH7637447.1"/>
    <property type="molecule type" value="Genomic_DNA"/>
</dbReference>
<protein>
    <submittedName>
        <fullName evidence="2">ThuA domain-containing protein</fullName>
    </submittedName>
</protein>
<dbReference type="InterPro" id="IPR029010">
    <property type="entry name" value="ThuA-like"/>
</dbReference>
<evidence type="ECO:0000259" key="1">
    <source>
        <dbReference type="Pfam" id="PF06283"/>
    </source>
</evidence>
<dbReference type="InterPro" id="IPR029062">
    <property type="entry name" value="Class_I_gatase-like"/>
</dbReference>
<proteinExistence type="predicted"/>
<sequence>MPTIDYRAPLKALVAVRGHPFDRNAFAALFDGMEGISATMVDQPAAAQLMNPDGMAPFDVLVLYDMPGLDFAAETDRPGYVDPGEAFRTGFTALLEQGKGIVALHHAFAGWPAWPAYADALGGSFLYRPGPLRGRDRPDSGYRHQVEYTAEVVAPDHPVMAGIPATFAMTDEAYLGEVFEDEVTPLLRSSHAFTRDGFYSATAAMEGRMFSNEGWSHEEGSNLIGWTKRAGNSPLVYLQPGDDQITYDNPVYRRLVENAIRWVASPEARA</sequence>
<dbReference type="Gene3D" id="3.40.50.880">
    <property type="match status" value="1"/>
</dbReference>
<dbReference type="PANTHER" id="PTHR40469">
    <property type="entry name" value="SECRETED GLYCOSYL HYDROLASE"/>
    <property type="match status" value="1"/>
</dbReference>
<comment type="caution">
    <text evidence="2">The sequence shown here is derived from an EMBL/GenBank/DDBJ whole genome shotgun (WGS) entry which is preliminary data.</text>
</comment>
<organism evidence="2 3">
    <name type="scientific">Sphingomonas oryzagri</name>
    <dbReference type="NCBI Taxonomy" id="3042314"/>
    <lineage>
        <taxon>Bacteria</taxon>
        <taxon>Pseudomonadati</taxon>
        <taxon>Pseudomonadota</taxon>
        <taxon>Alphaproteobacteria</taxon>
        <taxon>Sphingomonadales</taxon>
        <taxon>Sphingomonadaceae</taxon>
        <taxon>Sphingomonas</taxon>
    </lineage>
</organism>
<dbReference type="Proteomes" id="UP001160625">
    <property type="component" value="Unassembled WGS sequence"/>
</dbReference>
<dbReference type="PANTHER" id="PTHR40469:SF2">
    <property type="entry name" value="GALACTOSE-BINDING DOMAIN-LIKE SUPERFAMILY PROTEIN"/>
    <property type="match status" value="1"/>
</dbReference>
<evidence type="ECO:0000313" key="3">
    <source>
        <dbReference type="Proteomes" id="UP001160625"/>
    </source>
</evidence>
<dbReference type="SUPFAM" id="SSF52317">
    <property type="entry name" value="Class I glutamine amidotransferase-like"/>
    <property type="match status" value="1"/>
</dbReference>